<accession>A0AAN6JRC4</accession>
<organism evidence="1 2">
    <name type="scientific">Tilletia horrida</name>
    <dbReference type="NCBI Taxonomy" id="155126"/>
    <lineage>
        <taxon>Eukaryota</taxon>
        <taxon>Fungi</taxon>
        <taxon>Dikarya</taxon>
        <taxon>Basidiomycota</taxon>
        <taxon>Ustilaginomycotina</taxon>
        <taxon>Exobasidiomycetes</taxon>
        <taxon>Tilletiales</taxon>
        <taxon>Tilletiaceae</taxon>
        <taxon>Tilletia</taxon>
    </lineage>
</organism>
<evidence type="ECO:0000313" key="2">
    <source>
        <dbReference type="Proteomes" id="UP001176517"/>
    </source>
</evidence>
<dbReference type="SUPFAM" id="SSF53474">
    <property type="entry name" value="alpha/beta-Hydrolases"/>
    <property type="match status" value="1"/>
</dbReference>
<dbReference type="Proteomes" id="UP001176517">
    <property type="component" value="Unassembled WGS sequence"/>
</dbReference>
<dbReference type="InterPro" id="IPR029058">
    <property type="entry name" value="AB_hydrolase_fold"/>
</dbReference>
<comment type="caution">
    <text evidence="1">The sequence shown here is derived from an EMBL/GenBank/DDBJ whole genome shotgun (WGS) entry which is preliminary data.</text>
</comment>
<name>A0AAN6JRC4_9BASI</name>
<proteinExistence type="predicted"/>
<dbReference type="EMBL" id="JAPDMZ010000246">
    <property type="protein sequence ID" value="KAK0545121.1"/>
    <property type="molecule type" value="Genomic_DNA"/>
</dbReference>
<keyword evidence="2" id="KW-1185">Reference proteome</keyword>
<dbReference type="AlphaFoldDB" id="A0AAN6JRC4"/>
<protein>
    <submittedName>
        <fullName evidence="1">Uncharacterized protein</fullName>
    </submittedName>
</protein>
<evidence type="ECO:0000313" key="1">
    <source>
        <dbReference type="EMBL" id="KAK0545121.1"/>
    </source>
</evidence>
<dbReference type="Gene3D" id="3.40.50.1820">
    <property type="entry name" value="alpha/beta hydrolase"/>
    <property type="match status" value="1"/>
</dbReference>
<gene>
    <name evidence="1" type="ORF">OC846_005798</name>
</gene>
<reference evidence="1" key="1">
    <citation type="journal article" date="2023" name="PhytoFront">
        <title>Draft Genome Resources of Seven Strains of Tilletia horrida, Causal Agent of Kernel Smut of Rice.</title>
        <authorList>
            <person name="Khanal S."/>
            <person name="Antony Babu S."/>
            <person name="Zhou X.G."/>
        </authorList>
    </citation>
    <scope>NUCLEOTIDE SEQUENCE</scope>
    <source>
        <strain evidence="1">TX6</strain>
    </source>
</reference>
<sequence length="453" mass="49007">MATGEKATLRLPAPFDHARLDLYPYFPAVVATSGLSLSEIDRPLPFLLWIHDGILPFHTGCRIDAPPQVVAWCKSRGIPLLCLDYTLLSTPSSASSSSAGSGYTLEDTWASVEACWRFINGLSASPSQADTQSDFEETLKWQITATGHGAEADTGTVPLMDDWREFQPRGIDGRAGMIWGTGAGGFLASLAAARLHPPPVAVVLERPLLDLNVPIPPLPKLPEVITKPPMFPYDRFPSFPGISDRLWYEDVDANNEEHWRKSNDMDIRRPLPGERDSCQSLRMAIDAYEKGRTRASTLAGAFSNGKLPTTSAAAISNGTKVNQPFPPTFIVTSNAADAVSAARTFLDAVRSTSPEGAIIDKLSAPPTSKMSAKAVVAPPQRYLHLGIDDQAQSVPLLDGRTFMTDLPLPIFGFLSHHLADALHLRASQEGVDGSGVVEELRKQAHQILGQAKL</sequence>